<dbReference type="PROSITE" id="PS51667">
    <property type="entry name" value="WRC"/>
    <property type="match status" value="2"/>
</dbReference>
<feature type="compositionally biased region" description="Low complexity" evidence="6">
    <location>
        <begin position="314"/>
        <end position="323"/>
    </location>
</feature>
<comment type="similarity">
    <text evidence="2 5">Belongs to the GRF family.</text>
</comment>
<keyword evidence="5" id="KW-0804">Transcription</keyword>
<dbReference type="PANTHER" id="PTHR31602">
    <property type="entry name" value="GROWTH-REGULATING FACTOR 5"/>
    <property type="match status" value="1"/>
</dbReference>
<evidence type="ECO:0000256" key="1">
    <source>
        <dbReference type="ARBA" id="ARBA00004123"/>
    </source>
</evidence>
<comment type="caution">
    <text evidence="9">The sequence shown here is derived from an EMBL/GenBank/DDBJ whole genome shotgun (WGS) entry which is preliminary data.</text>
</comment>
<evidence type="ECO:0000256" key="5">
    <source>
        <dbReference type="RuleBase" id="RU367127"/>
    </source>
</evidence>
<gene>
    <name evidence="9" type="ORF">ACJIZ3_016168</name>
</gene>
<dbReference type="GO" id="GO:0099402">
    <property type="term" value="P:plant organ development"/>
    <property type="evidence" value="ECO:0007669"/>
    <property type="project" value="UniProtKB-ARBA"/>
</dbReference>
<organism evidence="9 10">
    <name type="scientific">Penstemon smallii</name>
    <dbReference type="NCBI Taxonomy" id="265156"/>
    <lineage>
        <taxon>Eukaryota</taxon>
        <taxon>Viridiplantae</taxon>
        <taxon>Streptophyta</taxon>
        <taxon>Embryophyta</taxon>
        <taxon>Tracheophyta</taxon>
        <taxon>Spermatophyta</taxon>
        <taxon>Magnoliopsida</taxon>
        <taxon>eudicotyledons</taxon>
        <taxon>Gunneridae</taxon>
        <taxon>Pentapetalae</taxon>
        <taxon>asterids</taxon>
        <taxon>lamiids</taxon>
        <taxon>Lamiales</taxon>
        <taxon>Plantaginaceae</taxon>
        <taxon>Cheloneae</taxon>
        <taxon>Penstemon</taxon>
    </lineage>
</organism>
<dbReference type="Pfam" id="PF08880">
    <property type="entry name" value="QLQ"/>
    <property type="match status" value="1"/>
</dbReference>
<reference evidence="9 10" key="1">
    <citation type="submission" date="2024-12" db="EMBL/GenBank/DDBJ databases">
        <title>The unique morphological basis and parallel evolutionary history of personate flowers in Penstemon.</title>
        <authorList>
            <person name="Depatie T.H."/>
            <person name="Wessinger C.A."/>
        </authorList>
    </citation>
    <scope>NUCLEOTIDE SEQUENCE [LARGE SCALE GENOMIC DNA]</scope>
    <source>
        <strain evidence="9">WTNN_2</strain>
        <tissue evidence="9">Leaf</tissue>
    </source>
</reference>
<sequence length="364" mass="40802">MHPQLLFTISPPPGPLSMLEEAEKREDLSEKINLDLGIGRIGSGQKENKKIIKPEKEESFFTAFQFHDFSNQILVYNFIASGLPIPFHLLLPIWTSVFNCYGSDIYKRYPSFTGFSPRQSNYSGMMDPEPGRCLRTDGRKWRCSKNVVPNQKYCERHMHRGRQGSRKLVESSEKVPEPYNKTSTFHNTRMPTNSLVTCDNNSVSNHTEEKDAGYESTNPKKIGSGKHCVHKNNVVGSISQGFGLSPKSVLQCGEGKLVLALGSNKTVESELKRCRRTDGKKWQCSRDAIPDQKYCESHMHRGAKKRALNTESASISRSIPRSPDNGINLNTMPGNHSTSSTSDATTITDETSSICRARARLLDK</sequence>
<proteinExistence type="inferred from homology"/>
<evidence type="ECO:0000256" key="4">
    <source>
        <dbReference type="PROSITE-ProRule" id="PRU01002"/>
    </source>
</evidence>
<dbReference type="Pfam" id="PF08879">
    <property type="entry name" value="WRC"/>
    <property type="match status" value="2"/>
</dbReference>
<dbReference type="GO" id="GO:0006351">
    <property type="term" value="P:DNA-templated transcription"/>
    <property type="evidence" value="ECO:0007669"/>
    <property type="project" value="UniProtKB-UniRule"/>
</dbReference>
<name>A0ABD3RPN8_9LAMI</name>
<feature type="domain" description="QLQ" evidence="7">
    <location>
        <begin position="60"/>
        <end position="95"/>
    </location>
</feature>
<comment type="function">
    <text evidence="5">Transcription activator.</text>
</comment>
<protein>
    <recommendedName>
        <fullName evidence="5">Growth-regulating factor</fullName>
    </recommendedName>
</protein>
<dbReference type="AlphaFoldDB" id="A0ABD3RPN8"/>
<evidence type="ECO:0000256" key="3">
    <source>
        <dbReference type="ARBA" id="ARBA00023242"/>
    </source>
</evidence>
<dbReference type="GO" id="GO:0005524">
    <property type="term" value="F:ATP binding"/>
    <property type="evidence" value="ECO:0007669"/>
    <property type="project" value="UniProtKB-UniRule"/>
</dbReference>
<feature type="region of interest" description="Disordered" evidence="6">
    <location>
        <begin position="159"/>
        <end position="186"/>
    </location>
</feature>
<keyword evidence="10" id="KW-1185">Reference proteome</keyword>
<feature type="compositionally biased region" description="Low complexity" evidence="6">
    <location>
        <begin position="337"/>
        <end position="350"/>
    </location>
</feature>
<dbReference type="GO" id="GO:0005634">
    <property type="term" value="C:nucleus"/>
    <property type="evidence" value="ECO:0007669"/>
    <property type="project" value="UniProtKB-SubCell"/>
</dbReference>
<keyword evidence="5" id="KW-0805">Transcription regulation</keyword>
<evidence type="ECO:0000256" key="2">
    <source>
        <dbReference type="ARBA" id="ARBA00008122"/>
    </source>
</evidence>
<comment type="caution">
    <text evidence="4">Lacks conserved residue(s) required for the propagation of feature annotation.</text>
</comment>
<dbReference type="Proteomes" id="UP001634393">
    <property type="component" value="Unassembled WGS sequence"/>
</dbReference>
<dbReference type="SMART" id="SM00951">
    <property type="entry name" value="QLQ"/>
    <property type="match status" value="1"/>
</dbReference>
<evidence type="ECO:0000313" key="10">
    <source>
        <dbReference type="Proteomes" id="UP001634393"/>
    </source>
</evidence>
<dbReference type="InterPro" id="IPR014978">
    <property type="entry name" value="Gln-Leu-Gln_QLQ"/>
</dbReference>
<feature type="region of interest" description="Disordered" evidence="6">
    <location>
        <begin position="303"/>
        <end position="350"/>
    </location>
</feature>
<dbReference type="InterPro" id="IPR014977">
    <property type="entry name" value="WRC_dom"/>
</dbReference>
<evidence type="ECO:0000256" key="6">
    <source>
        <dbReference type="SAM" id="MobiDB-lite"/>
    </source>
</evidence>
<keyword evidence="3 5" id="KW-0539">Nucleus</keyword>
<evidence type="ECO:0000313" key="9">
    <source>
        <dbReference type="EMBL" id="KAL3814900.1"/>
    </source>
</evidence>
<comment type="subcellular location">
    <subcellularLocation>
        <location evidence="1 5">Nucleus</location>
    </subcellularLocation>
</comment>
<evidence type="ECO:0000259" key="7">
    <source>
        <dbReference type="PROSITE" id="PS51666"/>
    </source>
</evidence>
<dbReference type="PROSITE" id="PS51666">
    <property type="entry name" value="QLQ"/>
    <property type="match status" value="1"/>
</dbReference>
<dbReference type="InterPro" id="IPR031137">
    <property type="entry name" value="GRF"/>
</dbReference>
<feature type="compositionally biased region" description="Polar residues" evidence="6">
    <location>
        <begin position="325"/>
        <end position="336"/>
    </location>
</feature>
<dbReference type="EMBL" id="JBJXBP010000008">
    <property type="protein sequence ID" value="KAL3814900.1"/>
    <property type="molecule type" value="Genomic_DNA"/>
</dbReference>
<dbReference type="PANTHER" id="PTHR31602:SF81">
    <property type="entry name" value="GROWTH-REGULATING FACTOR 9"/>
    <property type="match status" value="1"/>
</dbReference>
<accession>A0ABD3RPN8</accession>
<evidence type="ECO:0000259" key="8">
    <source>
        <dbReference type="PROSITE" id="PS51667"/>
    </source>
</evidence>
<feature type="domain" description="WRC" evidence="8">
    <location>
        <begin position="268"/>
        <end position="312"/>
    </location>
</feature>
<comment type="domain">
    <text evidence="5">The QLQ domain and WRC domain may be involved in protein-protein interaction and DNA-binding, respectively.</text>
</comment>
<keyword evidence="5" id="KW-0010">Activator</keyword>
<feature type="compositionally biased region" description="Basic and acidic residues" evidence="6">
    <location>
        <begin position="167"/>
        <end position="176"/>
    </location>
</feature>
<feature type="domain" description="WRC" evidence="8">
    <location>
        <begin position="127"/>
        <end position="171"/>
    </location>
</feature>